<organism evidence="7 8">
    <name type="scientific">Caenorhabditis japonica</name>
    <dbReference type="NCBI Taxonomy" id="281687"/>
    <lineage>
        <taxon>Eukaryota</taxon>
        <taxon>Metazoa</taxon>
        <taxon>Ecdysozoa</taxon>
        <taxon>Nematoda</taxon>
        <taxon>Chromadorea</taxon>
        <taxon>Rhabditida</taxon>
        <taxon>Rhabditina</taxon>
        <taxon>Rhabditomorpha</taxon>
        <taxon>Rhabditoidea</taxon>
        <taxon>Rhabditidae</taxon>
        <taxon>Peloderinae</taxon>
        <taxon>Caenorhabditis</taxon>
    </lineage>
</organism>
<evidence type="ECO:0000256" key="3">
    <source>
        <dbReference type="ARBA" id="ARBA00022989"/>
    </source>
</evidence>
<proteinExistence type="predicted"/>
<dbReference type="AlphaFoldDB" id="A0A8R1HYU2"/>
<evidence type="ECO:0000256" key="4">
    <source>
        <dbReference type="ARBA" id="ARBA00023136"/>
    </source>
</evidence>
<dbReference type="PROSITE" id="PS50262">
    <property type="entry name" value="G_PROTEIN_RECEP_F1_2"/>
    <property type="match status" value="1"/>
</dbReference>
<protein>
    <submittedName>
        <fullName evidence="7">G_PROTEIN_RECEP_F1_2 domain-containing protein</fullName>
    </submittedName>
</protein>
<accession>A0A8R1HYU2</accession>
<evidence type="ECO:0000256" key="5">
    <source>
        <dbReference type="SAM" id="Phobius"/>
    </source>
</evidence>
<dbReference type="Proteomes" id="UP000005237">
    <property type="component" value="Unassembled WGS sequence"/>
</dbReference>
<feature type="transmembrane region" description="Helical" evidence="5">
    <location>
        <begin position="98"/>
        <end position="127"/>
    </location>
</feature>
<reference evidence="7" key="2">
    <citation type="submission" date="2022-06" db="UniProtKB">
        <authorList>
            <consortium name="EnsemblMetazoa"/>
        </authorList>
    </citation>
    <scope>IDENTIFICATION</scope>
    <source>
        <strain evidence="7">DF5081</strain>
    </source>
</reference>
<comment type="subcellular location">
    <subcellularLocation>
        <location evidence="1">Membrane</location>
    </subcellularLocation>
</comment>
<feature type="transmembrane region" description="Helical" evidence="5">
    <location>
        <begin position="266"/>
        <end position="288"/>
    </location>
</feature>
<feature type="transmembrane region" description="Helical" evidence="5">
    <location>
        <begin position="234"/>
        <end position="254"/>
    </location>
</feature>
<feature type="transmembrane region" description="Helical" evidence="5">
    <location>
        <begin position="16"/>
        <end position="43"/>
    </location>
</feature>
<evidence type="ECO:0000313" key="8">
    <source>
        <dbReference type="Proteomes" id="UP000005237"/>
    </source>
</evidence>
<feature type="domain" description="G-protein coupled receptors family 1 profile" evidence="6">
    <location>
        <begin position="34"/>
        <end position="285"/>
    </location>
</feature>
<dbReference type="OMA" id="FEQRINC"/>
<reference evidence="8" key="1">
    <citation type="submission" date="2010-08" db="EMBL/GenBank/DDBJ databases">
        <authorList>
            <consortium name="Caenorhabditis japonica Sequencing Consortium"/>
            <person name="Wilson R.K."/>
        </authorList>
    </citation>
    <scope>NUCLEOTIDE SEQUENCE [LARGE SCALE GENOMIC DNA]</scope>
    <source>
        <strain evidence="8">DF5081</strain>
    </source>
</reference>
<name>A0A8R1HYU2_CAEJA</name>
<evidence type="ECO:0000313" key="7">
    <source>
        <dbReference type="EnsemblMetazoa" id="CJA15837a.1"/>
    </source>
</evidence>
<dbReference type="InterPro" id="IPR052322">
    <property type="entry name" value="Mito_rRNA_Mtase_NSUN4"/>
</dbReference>
<feature type="transmembrane region" description="Helical" evidence="5">
    <location>
        <begin position="139"/>
        <end position="161"/>
    </location>
</feature>
<dbReference type="Gene3D" id="1.20.1070.10">
    <property type="entry name" value="Rhodopsin 7-helix transmembrane proteins"/>
    <property type="match status" value="1"/>
</dbReference>
<dbReference type="GO" id="GO:0016020">
    <property type="term" value="C:membrane"/>
    <property type="evidence" value="ECO:0007669"/>
    <property type="project" value="UniProtKB-SubCell"/>
</dbReference>
<evidence type="ECO:0000259" key="6">
    <source>
        <dbReference type="PROSITE" id="PS50262"/>
    </source>
</evidence>
<dbReference type="PANTHER" id="PTHR46955">
    <property type="entry name" value="PROTEIN CBG01349-RELATED"/>
    <property type="match status" value="1"/>
</dbReference>
<feature type="transmembrane region" description="Helical" evidence="5">
    <location>
        <begin position="181"/>
        <end position="202"/>
    </location>
</feature>
<dbReference type="EnsemblMetazoa" id="CJA15837a.1">
    <property type="protein sequence ID" value="CJA15837a.1"/>
    <property type="gene ID" value="WBGene00135041"/>
</dbReference>
<dbReference type="PANTHER" id="PTHR46955:SF4">
    <property type="entry name" value="G-PROTEIN COUPLED RECEPTORS FAMILY 1 PROFILE DOMAIN-CONTAINING PROTEIN-RELATED"/>
    <property type="match status" value="1"/>
</dbReference>
<dbReference type="InterPro" id="IPR017452">
    <property type="entry name" value="GPCR_Rhodpsn_7TM"/>
</dbReference>
<dbReference type="SUPFAM" id="SSF81321">
    <property type="entry name" value="Family A G protein-coupled receptor-like"/>
    <property type="match status" value="1"/>
</dbReference>
<feature type="transmembrane region" description="Helical" evidence="5">
    <location>
        <begin position="55"/>
        <end position="78"/>
    </location>
</feature>
<keyword evidence="8" id="KW-1185">Reference proteome</keyword>
<evidence type="ECO:0000256" key="2">
    <source>
        <dbReference type="ARBA" id="ARBA00022692"/>
    </source>
</evidence>
<sequence>MPNFQQPFSPEVMVKIYLITDCICLFLATLNITGNSIILRLFYSGRLDSRRNLRIILYIAVSDIAFSVSILPQVFYMVGNWEPSYLDYDAVVMAASGWPLAMFLKISLGLNVGAAIERIVALYFPLIYRKIDHVKCSKVLMTICVLFGSIDTILSILSFRFEQRINCSSIGCFVNNIFRTYWGASNMVCGVIIIVMTIFVFCKVQKLSRQSGRSKSLSNASAAQKFRQANRTTCGALLSCLFCLTIPSFLVSLIETLTGFSVFEKVGAFYIASLLSSGLMNCLIFLILNGSVKSRVDRNVSDAITTIAHSKPSKPTIFVDWT</sequence>
<keyword evidence="3 5" id="KW-1133">Transmembrane helix</keyword>
<keyword evidence="4 5" id="KW-0472">Membrane</keyword>
<dbReference type="InterPro" id="IPR019420">
    <property type="entry name" value="7TM_GPCR_serpentine_rcpt_Srbc"/>
</dbReference>
<keyword evidence="2 5" id="KW-0812">Transmembrane</keyword>
<evidence type="ECO:0000256" key="1">
    <source>
        <dbReference type="ARBA" id="ARBA00004370"/>
    </source>
</evidence>
<dbReference type="Pfam" id="PF10316">
    <property type="entry name" value="7TM_GPCR_Srbc"/>
    <property type="match status" value="1"/>
</dbReference>